<evidence type="ECO:0000259" key="1">
    <source>
        <dbReference type="Pfam" id="PF03886"/>
    </source>
</evidence>
<sequence>MRQTPTAIALAATLALTGCISFGAKPPPSLLMLTAQATMGAGQSRTAGAGEAVTIITPTTPAALATNRVPVQADDTNIAYIDKAQWVDVPAKMFQQLVSETVAAKTGRVVLDARQFSFDPGVRVTGELSRFGLDARAMEAVVTYDAAKSGVNGTRVEERRFEARVPVSAIEAGPAGAALNQAANQVAAEVAAWIGG</sequence>
<dbReference type="Proteomes" id="UP000549617">
    <property type="component" value="Unassembled WGS sequence"/>
</dbReference>
<protein>
    <submittedName>
        <fullName evidence="2">Cholesterol transport system auxiliary component</fullName>
    </submittedName>
</protein>
<dbReference type="EMBL" id="JACIJC010000004">
    <property type="protein sequence ID" value="MBB5686414.1"/>
    <property type="molecule type" value="Genomic_DNA"/>
</dbReference>
<feature type="domain" description="ABC-type transport auxiliary lipoprotein component" evidence="1">
    <location>
        <begin position="40"/>
        <end position="191"/>
    </location>
</feature>
<dbReference type="RefSeq" id="WP_184018836.1">
    <property type="nucleotide sequence ID" value="NZ_JACIJC010000004.1"/>
</dbReference>
<accession>A0A7W9AIQ9</accession>
<dbReference type="InterPro" id="IPR005586">
    <property type="entry name" value="ABC_trans_aux"/>
</dbReference>
<reference evidence="2 3" key="1">
    <citation type="submission" date="2020-08" db="EMBL/GenBank/DDBJ databases">
        <title>Genomic Encyclopedia of Type Strains, Phase IV (KMG-IV): sequencing the most valuable type-strain genomes for metagenomic binning, comparative biology and taxonomic classification.</title>
        <authorList>
            <person name="Goeker M."/>
        </authorList>
    </citation>
    <scope>NUCLEOTIDE SEQUENCE [LARGE SCALE GENOMIC DNA]</scope>
    <source>
        <strain evidence="2 3">DSM 25079</strain>
    </source>
</reference>
<evidence type="ECO:0000313" key="3">
    <source>
        <dbReference type="Proteomes" id="UP000549617"/>
    </source>
</evidence>
<evidence type="ECO:0000313" key="2">
    <source>
        <dbReference type="EMBL" id="MBB5686414.1"/>
    </source>
</evidence>
<organism evidence="2 3">
    <name type="scientific">Sphingobium boeckii</name>
    <dbReference type="NCBI Taxonomy" id="1082345"/>
    <lineage>
        <taxon>Bacteria</taxon>
        <taxon>Pseudomonadati</taxon>
        <taxon>Pseudomonadota</taxon>
        <taxon>Alphaproteobacteria</taxon>
        <taxon>Sphingomonadales</taxon>
        <taxon>Sphingomonadaceae</taxon>
        <taxon>Sphingobium</taxon>
    </lineage>
</organism>
<dbReference type="Pfam" id="PF03886">
    <property type="entry name" value="ABC_trans_aux"/>
    <property type="match status" value="1"/>
</dbReference>
<comment type="caution">
    <text evidence="2">The sequence shown here is derived from an EMBL/GenBank/DDBJ whole genome shotgun (WGS) entry which is preliminary data.</text>
</comment>
<dbReference type="PROSITE" id="PS51257">
    <property type="entry name" value="PROKAR_LIPOPROTEIN"/>
    <property type="match status" value="1"/>
</dbReference>
<gene>
    <name evidence="2" type="ORF">FHS49_002438</name>
</gene>
<proteinExistence type="predicted"/>
<dbReference type="AlphaFoldDB" id="A0A7W9AIQ9"/>
<dbReference type="Gene3D" id="3.40.50.10610">
    <property type="entry name" value="ABC-type transport auxiliary lipoprotein component"/>
    <property type="match status" value="1"/>
</dbReference>
<name>A0A7W9AIQ9_9SPHN</name>
<keyword evidence="3" id="KW-1185">Reference proteome</keyword>
<dbReference type="SUPFAM" id="SSF159594">
    <property type="entry name" value="XCC0632-like"/>
    <property type="match status" value="1"/>
</dbReference>